<comment type="pathway">
    <text evidence="5">Cofactor biosynthesis; nicotinate biosynthesis; nicotinate from nicotinamide: step 1/1.</text>
</comment>
<dbReference type="Gene3D" id="1.10.238.10">
    <property type="entry name" value="EF-hand"/>
    <property type="match status" value="1"/>
</dbReference>
<evidence type="ECO:0000256" key="3">
    <source>
        <dbReference type="ARBA" id="ARBA00022723"/>
    </source>
</evidence>
<keyword evidence="2" id="KW-0662">Pyridine nucleotide biosynthesis</keyword>
<keyword evidence="10" id="KW-1185">Reference proteome</keyword>
<dbReference type="CDD" id="cd01011">
    <property type="entry name" value="nicotinamidase"/>
    <property type="match status" value="1"/>
</dbReference>
<dbReference type="InterPro" id="IPR011992">
    <property type="entry name" value="EF-hand-dom_pair"/>
</dbReference>
<dbReference type="InterPro" id="IPR052347">
    <property type="entry name" value="Isochorismatase_Nicotinamidase"/>
</dbReference>
<evidence type="ECO:0000256" key="7">
    <source>
        <dbReference type="ARBA" id="ARBA00043224"/>
    </source>
</evidence>
<evidence type="ECO:0000256" key="6">
    <source>
        <dbReference type="ARBA" id="ARBA00039017"/>
    </source>
</evidence>
<dbReference type="Gene3D" id="3.40.50.850">
    <property type="entry name" value="Isochorismatase-like"/>
    <property type="match status" value="1"/>
</dbReference>
<proteinExistence type="inferred from homology"/>
<dbReference type="PANTHER" id="PTHR11080:SF2">
    <property type="entry name" value="LD05707P"/>
    <property type="match status" value="1"/>
</dbReference>
<dbReference type="OrthoDB" id="167809at2759"/>
<evidence type="ECO:0000259" key="8">
    <source>
        <dbReference type="PROSITE" id="PS50222"/>
    </source>
</evidence>
<dbReference type="InterPro" id="IPR000868">
    <property type="entry name" value="Isochorismatase-like_dom"/>
</dbReference>
<feature type="domain" description="EF-hand" evidence="8">
    <location>
        <begin position="35"/>
        <end position="70"/>
    </location>
</feature>
<dbReference type="InterPro" id="IPR002048">
    <property type="entry name" value="EF_hand_dom"/>
</dbReference>
<keyword evidence="4" id="KW-0378">Hydrolase</keyword>
<dbReference type="GO" id="GO:0005509">
    <property type="term" value="F:calcium ion binding"/>
    <property type="evidence" value="ECO:0007669"/>
    <property type="project" value="InterPro"/>
</dbReference>
<comment type="caution">
    <text evidence="9">The sequence shown here is derived from an EMBL/GenBank/DDBJ whole genome shotgun (WGS) entry which is preliminary data.</text>
</comment>
<organism evidence="9 10">
    <name type="scientific">Holothuria leucospilota</name>
    <name type="common">Black long sea cucumber</name>
    <name type="synonym">Mertensiothuria leucospilota</name>
    <dbReference type="NCBI Taxonomy" id="206669"/>
    <lineage>
        <taxon>Eukaryota</taxon>
        <taxon>Metazoa</taxon>
        <taxon>Echinodermata</taxon>
        <taxon>Eleutherozoa</taxon>
        <taxon>Echinozoa</taxon>
        <taxon>Holothuroidea</taxon>
        <taxon>Aspidochirotacea</taxon>
        <taxon>Aspidochirotida</taxon>
        <taxon>Holothuriidae</taxon>
        <taxon>Holothuria</taxon>
    </lineage>
</organism>
<evidence type="ECO:0000256" key="2">
    <source>
        <dbReference type="ARBA" id="ARBA00022642"/>
    </source>
</evidence>
<dbReference type="SUPFAM" id="SSF52499">
    <property type="entry name" value="Isochorismatase-like hydrolases"/>
    <property type="match status" value="1"/>
</dbReference>
<name>A0A9Q1BL20_HOLLE</name>
<protein>
    <recommendedName>
        <fullName evidence="6">nicotinamidase</fullName>
        <ecNumber evidence="6">3.5.1.19</ecNumber>
    </recommendedName>
    <alternativeName>
        <fullName evidence="7">Nicotinamide deamidase</fullName>
    </alternativeName>
</protein>
<evidence type="ECO:0000313" key="10">
    <source>
        <dbReference type="Proteomes" id="UP001152320"/>
    </source>
</evidence>
<dbReference type="GO" id="GO:0019363">
    <property type="term" value="P:pyridine nucleotide biosynthetic process"/>
    <property type="evidence" value="ECO:0007669"/>
    <property type="project" value="UniProtKB-KW"/>
</dbReference>
<dbReference type="Proteomes" id="UP001152320">
    <property type="component" value="Chromosome 15"/>
</dbReference>
<evidence type="ECO:0000256" key="1">
    <source>
        <dbReference type="ARBA" id="ARBA00006336"/>
    </source>
</evidence>
<gene>
    <name evidence="9" type="ORF">HOLleu_30898</name>
</gene>
<comment type="similarity">
    <text evidence="1">Belongs to the isochorismatase family.</text>
</comment>
<dbReference type="EMBL" id="JAIZAY010000015">
    <property type="protein sequence ID" value="KAJ8028607.1"/>
    <property type="molecule type" value="Genomic_DNA"/>
</dbReference>
<dbReference type="PANTHER" id="PTHR11080">
    <property type="entry name" value="PYRAZINAMIDASE/NICOTINAMIDASE"/>
    <property type="match status" value="1"/>
</dbReference>
<reference evidence="9" key="1">
    <citation type="submission" date="2021-10" db="EMBL/GenBank/DDBJ databases">
        <title>Tropical sea cucumber genome reveals ecological adaptation and Cuvierian tubules defense mechanism.</title>
        <authorList>
            <person name="Chen T."/>
        </authorList>
    </citation>
    <scope>NUCLEOTIDE SEQUENCE</scope>
    <source>
        <strain evidence="9">Nanhai2018</strain>
        <tissue evidence="9">Muscle</tissue>
    </source>
</reference>
<dbReference type="Pfam" id="PF00857">
    <property type="entry name" value="Isochorismatase"/>
    <property type="match status" value="1"/>
</dbReference>
<dbReference type="SUPFAM" id="SSF47473">
    <property type="entry name" value="EF-hand"/>
    <property type="match status" value="1"/>
</dbReference>
<keyword evidence="3" id="KW-0479">Metal-binding</keyword>
<dbReference type="PROSITE" id="PS50222">
    <property type="entry name" value="EF_HAND_2"/>
    <property type="match status" value="1"/>
</dbReference>
<dbReference type="EC" id="3.5.1.19" evidence="6"/>
<sequence length="319" mass="36117">MAETMFSKFSGENGFISKDSFKDLCKALFLPNDVVNPEEAERVFRHFNKKKDDKMTFDEFQACWTDWIYSVQNPKTALLVVDVQNDFISGSLALKNTPAKDDGYRVVPIINKILDDFNFDYIVYSKDWHPPDHISFVNNVNLRKMHPSSKVKAEDAKMYDIVMFDSDPPQQQTLWPAHCVQGTEGAKIHNELKMVEGHITVHKGIHSDYDSYSTFFNNIGSMETELRSKLQEQGVTDVLLCGLAFDYCVKFSALDAKKLGFGVAIIRDATGTISNDTAAECHKDLLAAKCLIISTDQIQTYSQRKVRHPDLAFSTITSD</sequence>
<dbReference type="GO" id="GO:0008936">
    <property type="term" value="F:nicotinamidase activity"/>
    <property type="evidence" value="ECO:0007669"/>
    <property type="project" value="UniProtKB-EC"/>
</dbReference>
<dbReference type="AlphaFoldDB" id="A0A9Q1BL20"/>
<evidence type="ECO:0000313" key="9">
    <source>
        <dbReference type="EMBL" id="KAJ8028607.1"/>
    </source>
</evidence>
<evidence type="ECO:0000256" key="4">
    <source>
        <dbReference type="ARBA" id="ARBA00022801"/>
    </source>
</evidence>
<accession>A0A9Q1BL20</accession>
<dbReference type="InterPro" id="IPR036380">
    <property type="entry name" value="Isochorismatase-like_sf"/>
</dbReference>
<evidence type="ECO:0000256" key="5">
    <source>
        <dbReference type="ARBA" id="ARBA00037900"/>
    </source>
</evidence>